<dbReference type="InterPro" id="IPR024501">
    <property type="entry name" value="DUF3141"/>
</dbReference>
<dbReference type="PANTHER" id="PTHR36837">
    <property type="entry name" value="POLY(3-HYDROXYALKANOATE) POLYMERASE SUBUNIT PHAC"/>
    <property type="match status" value="1"/>
</dbReference>
<proteinExistence type="predicted"/>
<reference evidence="2 3" key="1">
    <citation type="journal article" date="2024" name="Chem. Sci.">
        <title>Discovery of megapolipeptins by genome mining of a Burkholderiales bacteria collection.</title>
        <authorList>
            <person name="Paulo B.S."/>
            <person name="Recchia M.J.J."/>
            <person name="Lee S."/>
            <person name="Fergusson C.H."/>
            <person name="Romanowski S.B."/>
            <person name="Hernandez A."/>
            <person name="Krull N."/>
            <person name="Liu D.Y."/>
            <person name="Cavanagh H."/>
            <person name="Bos A."/>
            <person name="Gray C.A."/>
            <person name="Murphy B.T."/>
            <person name="Linington R.G."/>
            <person name="Eustaquio A.S."/>
        </authorList>
    </citation>
    <scope>NUCLEOTIDE SEQUENCE [LARGE SCALE GENOMIC DNA]</scope>
    <source>
        <strain evidence="2 3">RL21-008-BIB-B</strain>
    </source>
</reference>
<keyword evidence="3" id="KW-1185">Reference proteome</keyword>
<feature type="compositionally biased region" description="Low complexity" evidence="1">
    <location>
        <begin position="773"/>
        <end position="792"/>
    </location>
</feature>
<dbReference type="PANTHER" id="PTHR36837:SF2">
    <property type="entry name" value="POLY(3-HYDROXYALKANOATE) POLYMERASE SUBUNIT PHAC"/>
    <property type="match status" value="1"/>
</dbReference>
<dbReference type="Pfam" id="PF11339">
    <property type="entry name" value="DUF3141"/>
    <property type="match status" value="1"/>
</dbReference>
<gene>
    <name evidence="2" type="ORF">PQR63_14550</name>
</gene>
<accession>A0ABW8ZBU6</accession>
<name>A0ABW8ZBU6_9BURK</name>
<comment type="caution">
    <text evidence="2">The sequence shown here is derived from an EMBL/GenBank/DDBJ whole genome shotgun (WGS) entry which is preliminary data.</text>
</comment>
<feature type="region of interest" description="Disordered" evidence="1">
    <location>
        <begin position="773"/>
        <end position="809"/>
    </location>
</feature>
<organism evidence="2 3">
    <name type="scientific">Herbaspirillum rhizosphaerae</name>
    <dbReference type="NCBI Taxonomy" id="346179"/>
    <lineage>
        <taxon>Bacteria</taxon>
        <taxon>Pseudomonadati</taxon>
        <taxon>Pseudomonadota</taxon>
        <taxon>Betaproteobacteria</taxon>
        <taxon>Burkholderiales</taxon>
        <taxon>Oxalobacteraceae</taxon>
        <taxon>Herbaspirillum</taxon>
    </lineage>
</organism>
<dbReference type="RefSeq" id="WP_408168673.1">
    <property type="nucleotide sequence ID" value="NZ_JAQQFR010000009.1"/>
</dbReference>
<sequence length="809" mass="89469">MATRKKPGQTEETAPQAASASVFPQLGDVNAYLTDAMQRTYLFLDTLLDRGNNYLEHLDQGTPPLLKFEHEVVMDGHDLPNPCNYALLRLQPPANMPVKADARPVMVVDPRAGHGPGIGGFKFDSEVGMAMRAGHTVYFVTFRPEPEDGQTLLTVMDTEALFLEEVIKRHPQCTAKPVVIGNCQAGWAMMALNARRPDLFGPLMIVGAPVSYWAGSSTLNPMRYSGASLGGSWLASMTSDMGADRFDGAHLVENFEKLNPANTLWSKYYNLWSNVDTEAERFLEFERWWGGYFRMTGSEIESIVENLFVGNKLARGTMMAGDKAINLRDITSPIVVFASWGDNITPPPQALNWIIDAWGDERAIAAAGRTIIYVLHESVGHLGIFVGGSIALKEHDQLVTSLDVIESLPPGLYEMKLEAKAGKEEQRWDELEPGDYTVHYQHRTMEDIRKINPEGREEEAMFSTIAQWSEFNANLYKTYVRPWVKMTATREIANTMVKLSPLRMQRQMFSDSFFMAPFIRQKAAEARANRVTVDNDHPLKQFEKKMAEQITDELNAYRDRRDARTVKTTRQVFGPEGLGAWLKPQEPDADVAHARALRELESYRESALAHIAEGGFAEAVCRIVVAGMISIGAFERRSLRLARLLAQLPSMHSSVSAKTNWVQLLKEQARITAVAPIEALNALEQLLPDTATRERALAVSAAVMMIEPTLANPRSEIIEFLIDTLGVDPQRVIGLARKLTDALEKPEPKVAKVAAKPAAKVVAKVVTKTAAKPPVKKPAAVTAKAKPATVKKAAAKPRTAKSKATAKAA</sequence>
<dbReference type="EMBL" id="JAQQFR010000009">
    <property type="protein sequence ID" value="MFL9879616.1"/>
    <property type="molecule type" value="Genomic_DNA"/>
</dbReference>
<dbReference type="Proteomes" id="UP001629214">
    <property type="component" value="Unassembled WGS sequence"/>
</dbReference>
<dbReference type="InterPro" id="IPR029058">
    <property type="entry name" value="AB_hydrolase_fold"/>
</dbReference>
<evidence type="ECO:0000313" key="3">
    <source>
        <dbReference type="Proteomes" id="UP001629214"/>
    </source>
</evidence>
<evidence type="ECO:0000256" key="1">
    <source>
        <dbReference type="SAM" id="MobiDB-lite"/>
    </source>
</evidence>
<evidence type="ECO:0000313" key="2">
    <source>
        <dbReference type="EMBL" id="MFL9879616.1"/>
    </source>
</evidence>
<dbReference type="InterPro" id="IPR051321">
    <property type="entry name" value="PHA/PHB_synthase"/>
</dbReference>
<dbReference type="SUPFAM" id="SSF53474">
    <property type="entry name" value="alpha/beta-Hydrolases"/>
    <property type="match status" value="1"/>
</dbReference>
<protein>
    <submittedName>
        <fullName evidence="2">DUF3141 domain-containing protein</fullName>
    </submittedName>
</protein>
<dbReference type="Gene3D" id="3.40.50.1820">
    <property type="entry name" value="alpha/beta hydrolase"/>
    <property type="match status" value="1"/>
</dbReference>